<dbReference type="InterPro" id="IPR036397">
    <property type="entry name" value="RNaseH_sf"/>
</dbReference>
<dbReference type="PANTHER" id="PTHR37984:SF5">
    <property type="entry name" value="PROTEIN NYNRIN-LIKE"/>
    <property type="match status" value="1"/>
</dbReference>
<reference evidence="3" key="1">
    <citation type="submission" date="2017-03" db="EMBL/GenBank/DDBJ databases">
        <title>Phytopthora megakarya and P. palmivora, two closely related causual agents of cacao black pod achieved similar genome size and gene model numbers by different mechanisms.</title>
        <authorList>
            <person name="Ali S."/>
            <person name="Shao J."/>
            <person name="Larry D.J."/>
            <person name="Kronmiller B."/>
            <person name="Shen D."/>
            <person name="Strem M.D."/>
            <person name="Melnick R.L."/>
            <person name="Guiltinan M.J."/>
            <person name="Tyler B.M."/>
            <person name="Meinhardt L.W."/>
            <person name="Bailey B.A."/>
        </authorList>
    </citation>
    <scope>NUCLEOTIDE SEQUENCE [LARGE SCALE GENOMIC DNA]</scope>
    <source>
        <strain evidence="3">zdho120</strain>
    </source>
</reference>
<sequence>KLWIPDKDEYLVQRILVVAHCGAQGHRGRDATIETIRRFAYLVRLRARVEAFLSTRLLCRQGGKIIQRPWGDTHRTNERNGALHWDFLLVGERFGGDQYLFVLKDEVTHFCELTPCSTPSTTIAAEAILAWHSRYGIPPQWISDQGSHFKNAVVDEVCRRLKSRQEFTVAYWPWINGSIERANRDIIQVLRVLCLEYQVDIHDWTYFVPVLQGN</sequence>
<feature type="non-terminal residue" evidence="2">
    <location>
        <position position="1"/>
    </location>
</feature>
<dbReference type="GO" id="GO:0015074">
    <property type="term" value="P:DNA integration"/>
    <property type="evidence" value="ECO:0007669"/>
    <property type="project" value="InterPro"/>
</dbReference>
<dbReference type="PROSITE" id="PS50994">
    <property type="entry name" value="INTEGRASE"/>
    <property type="match status" value="1"/>
</dbReference>
<gene>
    <name evidence="2" type="ORF">PHMEG_00034834</name>
</gene>
<protein>
    <submittedName>
        <fullName evidence="2">Retrotransposon protein, Ty3-gypsy subclass</fullName>
    </submittedName>
</protein>
<dbReference type="InterPro" id="IPR001584">
    <property type="entry name" value="Integrase_cat-core"/>
</dbReference>
<dbReference type="SUPFAM" id="SSF53098">
    <property type="entry name" value="Ribonuclease H-like"/>
    <property type="match status" value="1"/>
</dbReference>
<dbReference type="AlphaFoldDB" id="A0A225UQJ6"/>
<dbReference type="EMBL" id="NBNE01013242">
    <property type="protein sequence ID" value="OWY95220.1"/>
    <property type="molecule type" value="Genomic_DNA"/>
</dbReference>
<accession>A0A225UQJ6</accession>
<organism evidence="2 3">
    <name type="scientific">Phytophthora megakarya</name>
    <dbReference type="NCBI Taxonomy" id="4795"/>
    <lineage>
        <taxon>Eukaryota</taxon>
        <taxon>Sar</taxon>
        <taxon>Stramenopiles</taxon>
        <taxon>Oomycota</taxon>
        <taxon>Peronosporomycetes</taxon>
        <taxon>Peronosporales</taxon>
        <taxon>Peronosporaceae</taxon>
        <taxon>Phytophthora</taxon>
    </lineage>
</organism>
<dbReference type="InterPro" id="IPR050951">
    <property type="entry name" value="Retrovirus_Pol_polyprotein"/>
</dbReference>
<evidence type="ECO:0000313" key="2">
    <source>
        <dbReference type="EMBL" id="OWY95220.1"/>
    </source>
</evidence>
<name>A0A225UQJ6_9STRA</name>
<feature type="domain" description="Integrase catalytic" evidence="1">
    <location>
        <begin position="65"/>
        <end position="214"/>
    </location>
</feature>
<dbReference type="Pfam" id="PF00665">
    <property type="entry name" value="rve"/>
    <property type="match status" value="1"/>
</dbReference>
<evidence type="ECO:0000313" key="3">
    <source>
        <dbReference type="Proteomes" id="UP000198211"/>
    </source>
</evidence>
<proteinExistence type="predicted"/>
<dbReference type="InterPro" id="IPR012337">
    <property type="entry name" value="RNaseH-like_sf"/>
</dbReference>
<dbReference type="PANTHER" id="PTHR37984">
    <property type="entry name" value="PROTEIN CBG26694"/>
    <property type="match status" value="1"/>
</dbReference>
<comment type="caution">
    <text evidence="2">The sequence shown here is derived from an EMBL/GenBank/DDBJ whole genome shotgun (WGS) entry which is preliminary data.</text>
</comment>
<dbReference type="OrthoDB" id="79511at2759"/>
<dbReference type="Proteomes" id="UP000198211">
    <property type="component" value="Unassembled WGS sequence"/>
</dbReference>
<dbReference type="Gene3D" id="3.30.420.10">
    <property type="entry name" value="Ribonuclease H-like superfamily/Ribonuclease H"/>
    <property type="match status" value="1"/>
</dbReference>
<evidence type="ECO:0000259" key="1">
    <source>
        <dbReference type="PROSITE" id="PS50994"/>
    </source>
</evidence>
<dbReference type="GO" id="GO:0003676">
    <property type="term" value="F:nucleic acid binding"/>
    <property type="evidence" value="ECO:0007669"/>
    <property type="project" value="InterPro"/>
</dbReference>
<keyword evidence="3" id="KW-1185">Reference proteome</keyword>